<sequence>MSQEAIVSAALRALLYEVTVNPKPGLVDPVSNGPHPDMNAFMFIDSAVSLRAYFEECARLGTAFTGHDLTALFAQIRPVGVQAEKTMFQATRNTNTHKGAIFSLGILVTAAAYQGDGTTNELMQIVRQMLTGLTKNDFVGLPDKPEAELTAGERQFLKYGIKGIRGEAEAGYPTVMTYALPELRQSVGTINQRLLDVLLTIVRHSVDTNLVKRAKSDSIIDWAHDQADRYFEWGGSKTAEGMTFLHELNATFTERHLSLGGSADLLILTIFLGIREGILIS</sequence>
<evidence type="ECO:0000313" key="6">
    <source>
        <dbReference type="EMBL" id="KRM77742.1"/>
    </source>
</evidence>
<dbReference type="EMBL" id="AYYR01000009">
    <property type="protein sequence ID" value="KRM77742.1"/>
    <property type="molecule type" value="Genomic_DNA"/>
</dbReference>
<dbReference type="InterPro" id="IPR002736">
    <property type="entry name" value="CitG"/>
</dbReference>
<evidence type="ECO:0000313" key="7">
    <source>
        <dbReference type="Proteomes" id="UP000051845"/>
    </source>
</evidence>
<evidence type="ECO:0000256" key="4">
    <source>
        <dbReference type="ARBA" id="ARBA00022840"/>
    </source>
</evidence>
<keyword evidence="4 5" id="KW-0067">ATP-binding</keyword>
<dbReference type="STRING" id="33960.TY91_11460"/>
<keyword evidence="2 5" id="KW-0808">Transferase</keyword>
<organism evidence="6 7">
    <name type="scientific">Secundilactobacillus collinoides DSM 20515 = JCM 1123</name>
    <dbReference type="NCBI Taxonomy" id="1423733"/>
    <lineage>
        <taxon>Bacteria</taxon>
        <taxon>Bacillati</taxon>
        <taxon>Bacillota</taxon>
        <taxon>Bacilli</taxon>
        <taxon>Lactobacillales</taxon>
        <taxon>Lactobacillaceae</taxon>
        <taxon>Secundilactobacillus</taxon>
    </lineage>
</organism>
<comment type="similarity">
    <text evidence="5">Belongs to the CitG/MdcB family.</text>
</comment>
<dbReference type="HAMAP" id="MF_00397">
    <property type="entry name" value="CitG"/>
    <property type="match status" value="1"/>
</dbReference>
<evidence type="ECO:0000256" key="3">
    <source>
        <dbReference type="ARBA" id="ARBA00022741"/>
    </source>
</evidence>
<dbReference type="AlphaFoldDB" id="A0A0R2BEE3"/>
<evidence type="ECO:0000256" key="5">
    <source>
        <dbReference type="HAMAP-Rule" id="MF_00397"/>
    </source>
</evidence>
<dbReference type="NCBIfam" id="TIGR03125">
    <property type="entry name" value="citrate_citG"/>
    <property type="match status" value="1"/>
</dbReference>
<dbReference type="NCBIfam" id="NF002315">
    <property type="entry name" value="PRK01237.1"/>
    <property type="match status" value="1"/>
</dbReference>
<dbReference type="PANTHER" id="PTHR30201:SF2">
    <property type="entry name" value="2-(5''-TRIPHOSPHORIBOSYL)-3'-DEPHOSPHOCOENZYME-A SYNTHASE"/>
    <property type="match status" value="1"/>
</dbReference>
<dbReference type="InterPro" id="IPR017551">
    <property type="entry name" value="TriPribosyl-deP-CoA_syn_CitG"/>
</dbReference>
<keyword evidence="3 5" id="KW-0547">Nucleotide-binding</keyword>
<reference evidence="6 7" key="1">
    <citation type="journal article" date="2015" name="Genome Announc.">
        <title>Expanding the biotechnology potential of lactobacilli through comparative genomics of 213 strains and associated genera.</title>
        <authorList>
            <person name="Sun Z."/>
            <person name="Harris H.M."/>
            <person name="McCann A."/>
            <person name="Guo C."/>
            <person name="Argimon S."/>
            <person name="Zhang W."/>
            <person name="Yang X."/>
            <person name="Jeffery I.B."/>
            <person name="Cooney J.C."/>
            <person name="Kagawa T.F."/>
            <person name="Liu W."/>
            <person name="Song Y."/>
            <person name="Salvetti E."/>
            <person name="Wrobel A."/>
            <person name="Rasinkangas P."/>
            <person name="Parkhill J."/>
            <person name="Rea M.C."/>
            <person name="O'Sullivan O."/>
            <person name="Ritari J."/>
            <person name="Douillard F.P."/>
            <person name="Paul Ross R."/>
            <person name="Yang R."/>
            <person name="Briner A.E."/>
            <person name="Felis G.E."/>
            <person name="de Vos W.M."/>
            <person name="Barrangou R."/>
            <person name="Klaenhammer T.R."/>
            <person name="Caufield P.W."/>
            <person name="Cui Y."/>
            <person name="Zhang H."/>
            <person name="O'Toole P.W."/>
        </authorList>
    </citation>
    <scope>NUCLEOTIDE SEQUENCE [LARGE SCALE GENOMIC DNA]</scope>
    <source>
        <strain evidence="6 7">DSM 20515</strain>
    </source>
</reference>
<accession>A0A0R2BEE3</accession>
<comment type="caution">
    <text evidence="6">The sequence shown here is derived from an EMBL/GenBank/DDBJ whole genome shotgun (WGS) entry which is preliminary data.</text>
</comment>
<dbReference type="GO" id="GO:0005524">
    <property type="term" value="F:ATP binding"/>
    <property type="evidence" value="ECO:0007669"/>
    <property type="project" value="UniProtKB-KW"/>
</dbReference>
<dbReference type="PANTHER" id="PTHR30201">
    <property type="entry name" value="TRIPHOSPHORIBOSYL-DEPHOSPHO-COA SYNTHASE"/>
    <property type="match status" value="1"/>
</dbReference>
<protein>
    <recommendedName>
        <fullName evidence="5">Probable 2-(5''-triphosphoribosyl)-3'-dephosphocoenzyme-A synthase</fullName>
        <shortName evidence="5">2-(5''-triphosphoribosyl)-3'-dephospho-CoA synthase</shortName>
        <ecNumber evidence="5">2.4.2.52</ecNumber>
    </recommendedName>
</protein>
<gene>
    <name evidence="5" type="primary">citG</name>
    <name evidence="6" type="ORF">FC82_GL003118</name>
</gene>
<dbReference type="Gene3D" id="1.10.4200.10">
    <property type="entry name" value="Triphosphoribosyl-dephospho-CoA protein"/>
    <property type="match status" value="2"/>
</dbReference>
<dbReference type="RefSeq" id="WP_056996069.1">
    <property type="nucleotide sequence ID" value="NZ_AYYR01000009.1"/>
</dbReference>
<comment type="catalytic activity">
    <reaction evidence="1 5">
        <text>3'-dephospho-CoA + ATP = 2'-(5''-triphospho-alpha-D-ribosyl)-3'-dephospho-CoA + adenine</text>
        <dbReference type="Rhea" id="RHEA:15117"/>
        <dbReference type="ChEBI" id="CHEBI:16708"/>
        <dbReference type="ChEBI" id="CHEBI:30616"/>
        <dbReference type="ChEBI" id="CHEBI:57328"/>
        <dbReference type="ChEBI" id="CHEBI:61378"/>
        <dbReference type="EC" id="2.4.2.52"/>
    </reaction>
</comment>
<dbReference type="Pfam" id="PF01874">
    <property type="entry name" value="CitG"/>
    <property type="match status" value="1"/>
</dbReference>
<dbReference type="PATRIC" id="fig|1423733.4.peg.3241"/>
<dbReference type="GO" id="GO:0051191">
    <property type="term" value="P:prosthetic group biosynthetic process"/>
    <property type="evidence" value="ECO:0007669"/>
    <property type="project" value="TreeGrafter"/>
</dbReference>
<evidence type="ECO:0000256" key="1">
    <source>
        <dbReference type="ARBA" id="ARBA00001210"/>
    </source>
</evidence>
<dbReference type="GO" id="GO:0046917">
    <property type="term" value="F:triphosphoribosyl-dephospho-CoA synthase activity"/>
    <property type="evidence" value="ECO:0007669"/>
    <property type="project" value="UniProtKB-UniRule"/>
</dbReference>
<dbReference type="Proteomes" id="UP000051845">
    <property type="component" value="Unassembled WGS sequence"/>
</dbReference>
<evidence type="ECO:0000256" key="2">
    <source>
        <dbReference type="ARBA" id="ARBA00022679"/>
    </source>
</evidence>
<name>A0A0R2BEE3_SECCO</name>
<proteinExistence type="inferred from homology"/>
<dbReference type="EC" id="2.4.2.52" evidence="5"/>